<sequence length="87" mass="9497">MALQTTQRCVLMDGGDQSGSYVGRRVGRHRSCRDAAALDLLSSSLLHGLVVYVNLGMMVVQLVGGGERPHHSRDVTARSFREGRKCI</sequence>
<keyword evidence="1" id="KW-0812">Transmembrane</keyword>
<keyword evidence="1" id="KW-1133">Transmembrane helix</keyword>
<reference evidence="2 3" key="1">
    <citation type="journal article" date="2020" name="BMC Genomics">
        <title>Intraspecific diversification of the crop wild relative Brassica cretica Lam. using demographic model selection.</title>
        <authorList>
            <person name="Kioukis A."/>
            <person name="Michalopoulou V.A."/>
            <person name="Briers L."/>
            <person name="Pirintsos S."/>
            <person name="Studholme D.J."/>
            <person name="Pavlidis P."/>
            <person name="Sarris P.F."/>
        </authorList>
    </citation>
    <scope>NUCLEOTIDE SEQUENCE [LARGE SCALE GENOMIC DNA]</scope>
    <source>
        <strain evidence="3">cv. PFS-1207/04</strain>
    </source>
</reference>
<keyword evidence="3" id="KW-1185">Reference proteome</keyword>
<feature type="transmembrane region" description="Helical" evidence="1">
    <location>
        <begin position="45"/>
        <end position="63"/>
    </location>
</feature>
<evidence type="ECO:0000256" key="1">
    <source>
        <dbReference type="SAM" id="Phobius"/>
    </source>
</evidence>
<keyword evidence="1" id="KW-0472">Membrane</keyword>
<dbReference type="Proteomes" id="UP000266723">
    <property type="component" value="Unassembled WGS sequence"/>
</dbReference>
<accession>A0ABQ7DR27</accession>
<comment type="caution">
    <text evidence="2">The sequence shown here is derived from an EMBL/GenBank/DDBJ whole genome shotgun (WGS) entry which is preliminary data.</text>
</comment>
<evidence type="ECO:0000313" key="2">
    <source>
        <dbReference type="EMBL" id="KAF3580534.1"/>
    </source>
</evidence>
<proteinExistence type="predicted"/>
<protein>
    <submittedName>
        <fullName evidence="2">Uncharacterized protein</fullName>
    </submittedName>
</protein>
<organism evidence="2 3">
    <name type="scientific">Brassica cretica</name>
    <name type="common">Mustard</name>
    <dbReference type="NCBI Taxonomy" id="69181"/>
    <lineage>
        <taxon>Eukaryota</taxon>
        <taxon>Viridiplantae</taxon>
        <taxon>Streptophyta</taxon>
        <taxon>Embryophyta</taxon>
        <taxon>Tracheophyta</taxon>
        <taxon>Spermatophyta</taxon>
        <taxon>Magnoliopsida</taxon>
        <taxon>eudicotyledons</taxon>
        <taxon>Gunneridae</taxon>
        <taxon>Pentapetalae</taxon>
        <taxon>rosids</taxon>
        <taxon>malvids</taxon>
        <taxon>Brassicales</taxon>
        <taxon>Brassicaceae</taxon>
        <taxon>Brassiceae</taxon>
        <taxon>Brassica</taxon>
    </lineage>
</organism>
<gene>
    <name evidence="2" type="ORF">DY000_02029175</name>
</gene>
<dbReference type="EMBL" id="QGKV02000649">
    <property type="protein sequence ID" value="KAF3580534.1"/>
    <property type="molecule type" value="Genomic_DNA"/>
</dbReference>
<name>A0ABQ7DR27_BRACR</name>
<evidence type="ECO:0000313" key="3">
    <source>
        <dbReference type="Proteomes" id="UP000266723"/>
    </source>
</evidence>